<gene>
    <name evidence="9" type="ORF">A2785_01255</name>
</gene>
<evidence type="ECO:0000256" key="4">
    <source>
        <dbReference type="ARBA" id="ARBA00022692"/>
    </source>
</evidence>
<evidence type="ECO:0000256" key="7">
    <source>
        <dbReference type="ARBA" id="ARBA00023136"/>
    </source>
</evidence>
<name>A0A1G1VLZ4_9BACT</name>
<dbReference type="EMBL" id="MHCI01000016">
    <property type="protein sequence ID" value="OGY16419.1"/>
    <property type="molecule type" value="Genomic_DNA"/>
</dbReference>
<comment type="caution">
    <text evidence="9">The sequence shown here is derived from an EMBL/GenBank/DDBJ whole genome shotgun (WGS) entry which is preliminary data.</text>
</comment>
<dbReference type="GO" id="GO:0008233">
    <property type="term" value="F:peptidase activity"/>
    <property type="evidence" value="ECO:0007669"/>
    <property type="project" value="UniProtKB-KW"/>
</dbReference>
<dbReference type="AlphaFoldDB" id="A0A1G1VLZ4"/>
<dbReference type="InterPro" id="IPR026392">
    <property type="entry name" value="Exo/Archaeosortase_dom"/>
</dbReference>
<dbReference type="Proteomes" id="UP000179069">
    <property type="component" value="Unassembled WGS sequence"/>
</dbReference>
<evidence type="ECO:0000256" key="1">
    <source>
        <dbReference type="ARBA" id="ARBA00004651"/>
    </source>
</evidence>
<evidence type="ECO:0000313" key="10">
    <source>
        <dbReference type="Proteomes" id="UP000179069"/>
    </source>
</evidence>
<organism evidence="9 10">
    <name type="scientific">Candidatus Chisholmbacteria bacterium RIFCSPHIGHO2_01_FULL_49_18</name>
    <dbReference type="NCBI Taxonomy" id="1797590"/>
    <lineage>
        <taxon>Bacteria</taxon>
        <taxon>Candidatus Chisholmiibacteriota</taxon>
    </lineage>
</organism>
<feature type="transmembrane region" description="Helical" evidence="8">
    <location>
        <begin position="91"/>
        <end position="112"/>
    </location>
</feature>
<dbReference type="NCBIfam" id="TIGR04178">
    <property type="entry name" value="exo_archaeo"/>
    <property type="match status" value="1"/>
</dbReference>
<keyword evidence="5" id="KW-0378">Hydrolase</keyword>
<evidence type="ECO:0000313" key="9">
    <source>
        <dbReference type="EMBL" id="OGY16419.1"/>
    </source>
</evidence>
<evidence type="ECO:0000256" key="5">
    <source>
        <dbReference type="ARBA" id="ARBA00022801"/>
    </source>
</evidence>
<accession>A0A1G1VLZ4</accession>
<keyword evidence="4 8" id="KW-0812">Transmembrane</keyword>
<comment type="subcellular location">
    <subcellularLocation>
        <location evidence="1">Cell membrane</location>
        <topology evidence="1">Multi-pass membrane protein</topology>
    </subcellularLocation>
</comment>
<evidence type="ECO:0000256" key="3">
    <source>
        <dbReference type="ARBA" id="ARBA00022670"/>
    </source>
</evidence>
<keyword evidence="6 8" id="KW-1133">Transmembrane helix</keyword>
<reference evidence="9 10" key="1">
    <citation type="journal article" date="2016" name="Nat. Commun.">
        <title>Thousands of microbial genomes shed light on interconnected biogeochemical processes in an aquifer system.</title>
        <authorList>
            <person name="Anantharaman K."/>
            <person name="Brown C.T."/>
            <person name="Hug L.A."/>
            <person name="Sharon I."/>
            <person name="Castelle C.J."/>
            <person name="Probst A.J."/>
            <person name="Thomas B.C."/>
            <person name="Singh A."/>
            <person name="Wilkins M.J."/>
            <person name="Karaoz U."/>
            <person name="Brodie E.L."/>
            <person name="Williams K.H."/>
            <person name="Hubbard S.S."/>
            <person name="Banfield J.F."/>
        </authorList>
    </citation>
    <scope>NUCLEOTIDE SEQUENCE [LARGE SCALE GENOMIC DNA]</scope>
</reference>
<protein>
    <recommendedName>
        <fullName evidence="11">Exosortase/archaeosortase family protein</fullName>
    </recommendedName>
</protein>
<dbReference type="GO" id="GO:0006508">
    <property type="term" value="P:proteolysis"/>
    <property type="evidence" value="ECO:0007669"/>
    <property type="project" value="UniProtKB-KW"/>
</dbReference>
<proteinExistence type="predicted"/>
<sequence length="189" mass="20924">MNQQKPFRTVLAGFAVILALLPVVAAANSILTEGLNRAGWWRPIQTFIVPWQAGMVAVAISPFGIDSRLTPGSTLSAFYMIKNGASIPVDLSWNCLGWQGGLLLIVSLFAGLRGAFSTLSRIKCVLFGLLGTLLVNIFRMSLIAIGIYYVNSLAAQIVHDYFAAFLTLIWLIFFWWFSYAYVLEENITH</sequence>
<keyword evidence="7 8" id="KW-0472">Membrane</keyword>
<feature type="transmembrane region" description="Helical" evidence="8">
    <location>
        <begin position="161"/>
        <end position="183"/>
    </location>
</feature>
<evidence type="ECO:0000256" key="8">
    <source>
        <dbReference type="SAM" id="Phobius"/>
    </source>
</evidence>
<dbReference type="GO" id="GO:0005886">
    <property type="term" value="C:plasma membrane"/>
    <property type="evidence" value="ECO:0007669"/>
    <property type="project" value="UniProtKB-SubCell"/>
</dbReference>
<evidence type="ECO:0000256" key="2">
    <source>
        <dbReference type="ARBA" id="ARBA00022475"/>
    </source>
</evidence>
<evidence type="ECO:0000256" key="6">
    <source>
        <dbReference type="ARBA" id="ARBA00022989"/>
    </source>
</evidence>
<feature type="transmembrane region" description="Helical" evidence="8">
    <location>
        <begin position="124"/>
        <end position="149"/>
    </location>
</feature>
<evidence type="ECO:0008006" key="11">
    <source>
        <dbReference type="Google" id="ProtNLM"/>
    </source>
</evidence>
<keyword evidence="3" id="KW-0645">Protease</keyword>
<keyword evidence="2" id="KW-1003">Cell membrane</keyword>